<dbReference type="Pfam" id="PF13561">
    <property type="entry name" value="adh_short_C2"/>
    <property type="match status" value="1"/>
</dbReference>
<keyword evidence="2" id="KW-1185">Reference proteome</keyword>
<sequence length="130" mass="13593">MDAATELLDAEAPPSSDQTNRLRFYPRTDIISQKTVRETFRSILSKSPVIHGLINSAGISPQTASIINSDETFDTIIAVNINGVGTSYQTEEEILATTPTASGNSLPIDTPGNGAGVSIVTACIVVGSTV</sequence>
<dbReference type="SUPFAM" id="SSF51735">
    <property type="entry name" value="NAD(P)-binding Rossmann-fold domains"/>
    <property type="match status" value="1"/>
</dbReference>
<dbReference type="Proteomes" id="UP001213799">
    <property type="component" value="Unassembled WGS sequence"/>
</dbReference>
<dbReference type="AlphaFoldDB" id="A0AAD6H6R7"/>
<reference evidence="1" key="1">
    <citation type="journal article" date="2023" name="IMA Fungus">
        <title>Comparative genomic study of the Penicillium genus elucidates a diverse pangenome and 15 lateral gene transfer events.</title>
        <authorList>
            <person name="Petersen C."/>
            <person name="Sorensen T."/>
            <person name="Nielsen M.R."/>
            <person name="Sondergaard T.E."/>
            <person name="Sorensen J.L."/>
            <person name="Fitzpatrick D.A."/>
            <person name="Frisvad J.C."/>
            <person name="Nielsen K.L."/>
        </authorList>
    </citation>
    <scope>NUCLEOTIDE SEQUENCE</scope>
    <source>
        <strain evidence="1">IBT 12815</strain>
    </source>
</reference>
<dbReference type="Gene3D" id="3.40.50.720">
    <property type="entry name" value="NAD(P)-binding Rossmann-like Domain"/>
    <property type="match status" value="1"/>
</dbReference>
<dbReference type="RefSeq" id="XP_056755914.1">
    <property type="nucleotide sequence ID" value="XM_056896166.1"/>
</dbReference>
<name>A0AAD6H6R7_9EURO</name>
<dbReference type="InterPro" id="IPR002347">
    <property type="entry name" value="SDR_fam"/>
</dbReference>
<organism evidence="1 2">
    <name type="scientific">Penicillium hordei</name>
    <dbReference type="NCBI Taxonomy" id="40994"/>
    <lineage>
        <taxon>Eukaryota</taxon>
        <taxon>Fungi</taxon>
        <taxon>Dikarya</taxon>
        <taxon>Ascomycota</taxon>
        <taxon>Pezizomycotina</taxon>
        <taxon>Eurotiomycetes</taxon>
        <taxon>Eurotiomycetidae</taxon>
        <taxon>Eurotiales</taxon>
        <taxon>Aspergillaceae</taxon>
        <taxon>Penicillium</taxon>
    </lineage>
</organism>
<proteinExistence type="predicted"/>
<dbReference type="InterPro" id="IPR036291">
    <property type="entry name" value="NAD(P)-bd_dom_sf"/>
</dbReference>
<dbReference type="EMBL" id="JAQJAE010000002">
    <property type="protein sequence ID" value="KAJ5608490.1"/>
    <property type="molecule type" value="Genomic_DNA"/>
</dbReference>
<reference evidence="1" key="2">
    <citation type="submission" date="2023-01" db="EMBL/GenBank/DDBJ databases">
        <authorList>
            <person name="Petersen C."/>
        </authorList>
    </citation>
    <scope>NUCLEOTIDE SEQUENCE</scope>
    <source>
        <strain evidence="1">IBT 12815</strain>
    </source>
</reference>
<evidence type="ECO:0000313" key="1">
    <source>
        <dbReference type="EMBL" id="KAJ5608490.1"/>
    </source>
</evidence>
<evidence type="ECO:0000313" key="2">
    <source>
        <dbReference type="Proteomes" id="UP001213799"/>
    </source>
</evidence>
<comment type="caution">
    <text evidence="1">The sequence shown here is derived from an EMBL/GenBank/DDBJ whole genome shotgun (WGS) entry which is preliminary data.</text>
</comment>
<dbReference type="GeneID" id="81586408"/>
<accession>A0AAD6H6R7</accession>
<gene>
    <name evidence="1" type="ORF">N7537_005109</name>
</gene>
<protein>
    <submittedName>
        <fullName evidence="1">Short-chain dehydrogenase/reductase SDR</fullName>
    </submittedName>
</protein>